<dbReference type="EMBL" id="JAAARO010000018">
    <property type="protein sequence ID" value="KAF5732239.1"/>
    <property type="molecule type" value="Genomic_DNA"/>
</dbReference>
<protein>
    <submittedName>
        <fullName evidence="1">Bidirectional sugar transporter SWEET10</fullName>
    </submittedName>
</protein>
<accession>A0A7J7CDM2</accession>
<dbReference type="Proteomes" id="UP000593562">
    <property type="component" value="Unassembled WGS sequence"/>
</dbReference>
<evidence type="ECO:0000313" key="2">
    <source>
        <dbReference type="Proteomes" id="UP000593562"/>
    </source>
</evidence>
<keyword evidence="2" id="KW-1185">Reference proteome</keyword>
<dbReference type="AlphaFoldDB" id="A0A7J7CDM2"/>
<gene>
    <name evidence="1" type="ORF">HS088_TW18G00930</name>
</gene>
<keyword evidence="1" id="KW-0813">Transport</keyword>
<organism evidence="1 2">
    <name type="scientific">Tripterygium wilfordii</name>
    <name type="common">Thunder God vine</name>
    <dbReference type="NCBI Taxonomy" id="458696"/>
    <lineage>
        <taxon>Eukaryota</taxon>
        <taxon>Viridiplantae</taxon>
        <taxon>Streptophyta</taxon>
        <taxon>Embryophyta</taxon>
        <taxon>Tracheophyta</taxon>
        <taxon>Spermatophyta</taxon>
        <taxon>Magnoliopsida</taxon>
        <taxon>eudicotyledons</taxon>
        <taxon>Gunneridae</taxon>
        <taxon>Pentapetalae</taxon>
        <taxon>rosids</taxon>
        <taxon>fabids</taxon>
        <taxon>Celastrales</taxon>
        <taxon>Celastraceae</taxon>
        <taxon>Tripterygium</taxon>
    </lineage>
</organism>
<keyword evidence="1" id="KW-0762">Sugar transport</keyword>
<reference evidence="1 2" key="1">
    <citation type="journal article" date="2020" name="Nat. Commun.">
        <title>Genome of Tripterygium wilfordii and identification of cytochrome P450 involved in triptolide biosynthesis.</title>
        <authorList>
            <person name="Tu L."/>
            <person name="Su P."/>
            <person name="Zhang Z."/>
            <person name="Gao L."/>
            <person name="Wang J."/>
            <person name="Hu T."/>
            <person name="Zhou J."/>
            <person name="Zhang Y."/>
            <person name="Zhao Y."/>
            <person name="Liu Y."/>
            <person name="Song Y."/>
            <person name="Tong Y."/>
            <person name="Lu Y."/>
            <person name="Yang J."/>
            <person name="Xu C."/>
            <person name="Jia M."/>
            <person name="Peters R.J."/>
            <person name="Huang L."/>
            <person name="Gao W."/>
        </authorList>
    </citation>
    <scope>NUCLEOTIDE SEQUENCE [LARGE SCALE GENOMIC DNA]</scope>
    <source>
        <strain evidence="2">cv. XIE 37</strain>
        <tissue evidence="1">Leaf</tissue>
    </source>
</reference>
<proteinExistence type="predicted"/>
<dbReference type="InParanoid" id="A0A7J7CDM2"/>
<evidence type="ECO:0000313" key="1">
    <source>
        <dbReference type="EMBL" id="KAF5732239.1"/>
    </source>
</evidence>
<comment type="caution">
    <text evidence="1">The sequence shown here is derived from an EMBL/GenBank/DDBJ whole genome shotgun (WGS) entry which is preliminary data.</text>
</comment>
<sequence length="78" mass="8850">MAQMSLYGMYRNYKKKLPTAAEVEPKLQELSEQIVDVVKLSAMVCSHDLIITPAMINFNMGTEKAEDDKDVIKEETKV</sequence>
<name>A0A7J7CDM2_TRIWF</name>